<proteinExistence type="predicted"/>
<sequence>MLTNTPAATTATTEATATATTTSSTKGAGATAASTADSDIIFQRCSDKEAQELFFNWSKTEQWNPGAKGADIPGAMFKADPQGFFMGKVPKKDSPGEFETVSMISGVRYGEEQAWIGFYVVAPEHRGRGYGLKSFQNAMKHAQSTSTDGVIRPSVGLDGVMAQVDNYRRSGFTEVGWLNERRHGSASDLVHKQEKDLAEKISRDEIPGLVDLIVRDKLVLREEAKKQEEKAGATASASKAPATTTATADVTSAEKENEQRNQSFLGLKADALVGSDFQDAVESAFTAATTAVLAPLSLAPTAPVTKLADWAQLSPMEQKYTGLKRPGFVRDWVQFHADHPEYHRFTAAVLSQDQKDPESGLPVVLGYACVRPAESSYRVGPLYAATPKIAKQLLVKLACDMVQAEKIKPLGVPLEMDIDVPDTNAEAIKLFDGLGWPNTFPSLRMWNGKVPKHDASGVFGITTLEVG</sequence>
<evidence type="ECO:0000256" key="1">
    <source>
        <dbReference type="SAM" id="MobiDB-lite"/>
    </source>
</evidence>
<dbReference type="Pfam" id="PF00583">
    <property type="entry name" value="Acetyltransf_1"/>
    <property type="match status" value="1"/>
</dbReference>
<keyword evidence="4" id="KW-1185">Reference proteome</keyword>
<dbReference type="InterPro" id="IPR041496">
    <property type="entry name" value="YitH/HolE_GNAT"/>
</dbReference>
<reference evidence="3" key="1">
    <citation type="submission" date="2021-11" db="EMBL/GenBank/DDBJ databases">
        <authorList>
            <person name="Herlambang A."/>
            <person name="Guo Y."/>
            <person name="Takashima Y."/>
            <person name="Nishizawa T."/>
        </authorList>
    </citation>
    <scope>NUCLEOTIDE SEQUENCE</scope>
    <source>
        <strain evidence="3">E1425</strain>
    </source>
</reference>
<dbReference type="PANTHER" id="PTHR47237:SF1">
    <property type="entry name" value="SLL0310 PROTEIN"/>
    <property type="match status" value="1"/>
</dbReference>
<dbReference type="PROSITE" id="PS51186">
    <property type="entry name" value="GNAT"/>
    <property type="match status" value="1"/>
</dbReference>
<dbReference type="Gene3D" id="3.40.630.90">
    <property type="match status" value="1"/>
</dbReference>
<dbReference type="Gene3D" id="3.40.630.30">
    <property type="match status" value="1"/>
</dbReference>
<dbReference type="InterPro" id="IPR000182">
    <property type="entry name" value="GNAT_dom"/>
</dbReference>
<dbReference type="PANTHER" id="PTHR47237">
    <property type="entry name" value="SLL0310 PROTEIN"/>
    <property type="match status" value="1"/>
</dbReference>
<comment type="caution">
    <text evidence="3">The sequence shown here is derived from an EMBL/GenBank/DDBJ whole genome shotgun (WGS) entry which is preliminary data.</text>
</comment>
<feature type="region of interest" description="Disordered" evidence="1">
    <location>
        <begin position="1"/>
        <end position="30"/>
    </location>
</feature>
<evidence type="ECO:0000259" key="2">
    <source>
        <dbReference type="PROSITE" id="PS51186"/>
    </source>
</evidence>
<protein>
    <recommendedName>
        <fullName evidence="2">N-acetyltransferase domain-containing protein</fullName>
    </recommendedName>
</protein>
<dbReference type="SUPFAM" id="SSF55729">
    <property type="entry name" value="Acyl-CoA N-acyltransferases (Nat)"/>
    <property type="match status" value="1"/>
</dbReference>
<gene>
    <name evidence="3" type="ORF">EMPS_09576</name>
</gene>
<evidence type="ECO:0000313" key="3">
    <source>
        <dbReference type="EMBL" id="GJJ77217.1"/>
    </source>
</evidence>
<reference evidence="3" key="2">
    <citation type="journal article" date="2022" name="Microbiol. Resour. Announc.">
        <title>Whole-Genome Sequence of Entomortierella parvispora E1425, a Mucoromycotan Fungus Associated with Burkholderiaceae-Related Endosymbiotic Bacteria.</title>
        <authorList>
            <person name="Herlambang A."/>
            <person name="Guo Y."/>
            <person name="Takashima Y."/>
            <person name="Narisawa K."/>
            <person name="Ohta H."/>
            <person name="Nishizawa T."/>
        </authorList>
    </citation>
    <scope>NUCLEOTIDE SEQUENCE</scope>
    <source>
        <strain evidence="3">E1425</strain>
    </source>
</reference>
<accession>A0A9P3HIF1</accession>
<dbReference type="EMBL" id="BQFW01000013">
    <property type="protein sequence ID" value="GJJ77217.1"/>
    <property type="molecule type" value="Genomic_DNA"/>
</dbReference>
<dbReference type="Pfam" id="PF18014">
    <property type="entry name" value="Acetyltransf_18"/>
    <property type="match status" value="1"/>
</dbReference>
<feature type="region of interest" description="Disordered" evidence="1">
    <location>
        <begin position="227"/>
        <end position="259"/>
    </location>
</feature>
<feature type="compositionally biased region" description="Low complexity" evidence="1">
    <location>
        <begin position="232"/>
        <end position="251"/>
    </location>
</feature>
<dbReference type="InterPro" id="IPR052729">
    <property type="entry name" value="Acyl/Acetyltrans_Enzymes"/>
</dbReference>
<dbReference type="Proteomes" id="UP000827284">
    <property type="component" value="Unassembled WGS sequence"/>
</dbReference>
<feature type="domain" description="N-acetyltransferase" evidence="2">
    <location>
        <begin position="40"/>
        <end position="196"/>
    </location>
</feature>
<organism evidence="3 4">
    <name type="scientific">Entomortierella parvispora</name>
    <dbReference type="NCBI Taxonomy" id="205924"/>
    <lineage>
        <taxon>Eukaryota</taxon>
        <taxon>Fungi</taxon>
        <taxon>Fungi incertae sedis</taxon>
        <taxon>Mucoromycota</taxon>
        <taxon>Mortierellomycotina</taxon>
        <taxon>Mortierellomycetes</taxon>
        <taxon>Mortierellales</taxon>
        <taxon>Mortierellaceae</taxon>
        <taxon>Entomortierella</taxon>
    </lineage>
</organism>
<dbReference type="OrthoDB" id="5771378at2759"/>
<dbReference type="InterPro" id="IPR016181">
    <property type="entry name" value="Acyl_CoA_acyltransferase"/>
</dbReference>
<dbReference type="GO" id="GO:0016747">
    <property type="term" value="F:acyltransferase activity, transferring groups other than amino-acyl groups"/>
    <property type="evidence" value="ECO:0007669"/>
    <property type="project" value="InterPro"/>
</dbReference>
<name>A0A9P3HIF1_9FUNG</name>
<dbReference type="CDD" id="cd04301">
    <property type="entry name" value="NAT_SF"/>
    <property type="match status" value="1"/>
</dbReference>
<dbReference type="AlphaFoldDB" id="A0A9P3HIF1"/>
<evidence type="ECO:0000313" key="4">
    <source>
        <dbReference type="Proteomes" id="UP000827284"/>
    </source>
</evidence>